<dbReference type="Pfam" id="PF09524">
    <property type="entry name" value="Phg_2220_C"/>
    <property type="match status" value="1"/>
</dbReference>
<evidence type="ECO:0000313" key="3">
    <source>
        <dbReference type="EMBL" id="UVX69666.1"/>
    </source>
</evidence>
<protein>
    <recommendedName>
        <fullName evidence="2">Phage conserved hypothetical protein C-terminal domain-containing protein</fullName>
    </recommendedName>
</protein>
<dbReference type="InterPro" id="IPR011741">
    <property type="entry name" value="Phg_2220_C"/>
</dbReference>
<sequence length="264" mass="29452">MSAINDNNFVTIQGWMLTKLNLKGNELLAYAVIYGFSQADGAKFTGSRKYLAEWCGCSMATIDRTLNSLVDKGLISRTSYVTKHGYRAVEYAAMGPTHIDGPSAAEHRTADTDDQRTSTIEPQPLLNEPQATTQPKKPDPTEEVVNHLNQRAGTHYKATTANTRKLIKARLKEGFTVDEIKLVIDKKCAEWLNNPAMAGYLRPETLFGNKFEGYLNSQAASQNNRPTTQYNSTARQPISPAAAEYLRLNKEFADMPWPGEARFR</sequence>
<dbReference type="NCBIfam" id="TIGR02220">
    <property type="entry name" value="phg_TIGR02220"/>
    <property type="match status" value="1"/>
</dbReference>
<feature type="region of interest" description="Disordered" evidence="1">
    <location>
        <begin position="97"/>
        <end position="142"/>
    </location>
</feature>
<accession>A0ABY5TS77</accession>
<dbReference type="InterPro" id="IPR036388">
    <property type="entry name" value="WH-like_DNA-bd_sf"/>
</dbReference>
<name>A0ABY5TS77_9VIRU</name>
<feature type="compositionally biased region" description="Basic and acidic residues" evidence="1">
    <location>
        <begin position="105"/>
        <end position="116"/>
    </location>
</feature>
<reference evidence="3 4" key="1">
    <citation type="submission" date="2022-07" db="EMBL/GenBank/DDBJ databases">
        <authorList>
            <person name="Nishijima S."/>
        </authorList>
    </citation>
    <scope>NUCLEOTIDE SEQUENCE [LARGE SCALE GENOMIC DNA]</scope>
    <source>
        <strain evidence="3">4225_94495</strain>
    </source>
</reference>
<dbReference type="SUPFAM" id="SSF46785">
    <property type="entry name" value="Winged helix' DNA-binding domain"/>
    <property type="match status" value="1"/>
</dbReference>
<organism evidence="3 4">
    <name type="scientific">Bacteriophage sp</name>
    <dbReference type="NCBI Taxonomy" id="38018"/>
    <lineage>
        <taxon>Viruses</taxon>
    </lineage>
</organism>
<proteinExistence type="predicted"/>
<evidence type="ECO:0000259" key="2">
    <source>
        <dbReference type="Pfam" id="PF09524"/>
    </source>
</evidence>
<dbReference type="Proteomes" id="UP001160698">
    <property type="component" value="Segment"/>
</dbReference>
<evidence type="ECO:0000256" key="1">
    <source>
        <dbReference type="SAM" id="MobiDB-lite"/>
    </source>
</evidence>
<dbReference type="EMBL" id="OP072867">
    <property type="protein sequence ID" value="UVX69666.1"/>
    <property type="molecule type" value="Genomic_DNA"/>
</dbReference>
<keyword evidence="4" id="KW-1185">Reference proteome</keyword>
<dbReference type="Pfam" id="PF13730">
    <property type="entry name" value="HTH_36"/>
    <property type="match status" value="1"/>
</dbReference>
<feature type="domain" description="Phage conserved hypothetical protein C-terminal" evidence="2">
    <location>
        <begin position="144"/>
        <end position="216"/>
    </location>
</feature>
<evidence type="ECO:0000313" key="4">
    <source>
        <dbReference type="Proteomes" id="UP001160698"/>
    </source>
</evidence>
<dbReference type="InterPro" id="IPR036390">
    <property type="entry name" value="WH_DNA-bd_sf"/>
</dbReference>
<dbReference type="Gene3D" id="1.10.10.10">
    <property type="entry name" value="Winged helix-like DNA-binding domain superfamily/Winged helix DNA-binding domain"/>
    <property type="match status" value="1"/>
</dbReference>